<reference evidence="1 2" key="1">
    <citation type="submission" date="2019-12" db="EMBL/GenBank/DDBJ databases">
        <title>Sporaefaciens musculi gen. nov., sp. nov., a novel bacterium isolated from the caecum of an obese mouse.</title>
        <authorList>
            <person name="Rasmussen T.S."/>
            <person name="Streidl T."/>
            <person name="Hitch T.C.A."/>
            <person name="Wortmann E."/>
            <person name="Deptula P."/>
            <person name="Hansen M."/>
            <person name="Nielsen D.S."/>
            <person name="Clavel T."/>
            <person name="Vogensen F.K."/>
        </authorList>
    </citation>
    <scope>NUCLEOTIDE SEQUENCE [LARGE SCALE GENOMIC DNA]</scope>
    <source>
        <strain evidence="1 2">WCA-9-b2</strain>
    </source>
</reference>
<proteinExistence type="predicted"/>
<dbReference type="Proteomes" id="UP000460412">
    <property type="component" value="Unassembled WGS sequence"/>
</dbReference>
<keyword evidence="2" id="KW-1185">Reference proteome</keyword>
<protein>
    <recommendedName>
        <fullName evidence="3">DUF5610 domain-containing protein</fullName>
    </recommendedName>
</protein>
<evidence type="ECO:0000313" key="2">
    <source>
        <dbReference type="Proteomes" id="UP000460412"/>
    </source>
</evidence>
<evidence type="ECO:0000313" key="1">
    <source>
        <dbReference type="EMBL" id="MXP74324.1"/>
    </source>
</evidence>
<dbReference type="AlphaFoldDB" id="A0A7X3MDB3"/>
<organism evidence="1 2">
    <name type="scientific">Sporofaciens musculi</name>
    <dbReference type="NCBI Taxonomy" id="2681861"/>
    <lineage>
        <taxon>Bacteria</taxon>
        <taxon>Bacillati</taxon>
        <taxon>Bacillota</taxon>
        <taxon>Clostridia</taxon>
        <taxon>Lachnospirales</taxon>
        <taxon>Lachnospiraceae</taxon>
        <taxon>Sporofaciens</taxon>
    </lineage>
</organism>
<gene>
    <name evidence="1" type="ORF">GN277_02470</name>
</gene>
<evidence type="ECO:0008006" key="3">
    <source>
        <dbReference type="Google" id="ProtNLM"/>
    </source>
</evidence>
<dbReference type="EMBL" id="WUQX01000001">
    <property type="protein sequence ID" value="MXP74324.1"/>
    <property type="molecule type" value="Genomic_DNA"/>
</dbReference>
<comment type="caution">
    <text evidence="1">The sequence shown here is derived from an EMBL/GenBank/DDBJ whole genome shotgun (WGS) entry which is preliminary data.</text>
</comment>
<accession>A0A7X3MDB3</accession>
<dbReference type="RefSeq" id="WP_159749530.1">
    <property type="nucleotide sequence ID" value="NZ_CASSPE010000010.1"/>
</dbReference>
<name>A0A7X3MDB3_9FIRM</name>
<sequence>MKINDLYYQNVQSTTGYTSVNANKTAAADKAAQDQNKDAVNAVDNKNSQANTDRVEFSKDTKVTNKMSDSERASLVQSLKADLDNQMARFTNMMTQMFQKQGITGVSAQGDDMWRKIASGNFTVDAQTKAEAQQAISEDGYWGVKQTSQRIFDFAQALAGDDPDKMKEMQAAIEKGFEQATKSWGKSLPSICQDTHSAIGDLFDSYYEKVGVSQ</sequence>